<name>A0ABQ6PRC2_9BACT</name>
<protein>
    <recommendedName>
        <fullName evidence="4">DUF2157 domain-containing protein</fullName>
    </recommendedName>
</protein>
<feature type="transmembrane region" description="Helical" evidence="1">
    <location>
        <begin position="178"/>
        <end position="198"/>
    </location>
</feature>
<reference evidence="2 3" key="1">
    <citation type="submission" date="2023-08" db="EMBL/GenBank/DDBJ databases">
        <title>Draft genome sequence of Algoriphagus confluentis.</title>
        <authorList>
            <person name="Takatani N."/>
            <person name="Hosokawa M."/>
            <person name="Sawabe T."/>
        </authorList>
    </citation>
    <scope>NUCLEOTIDE SEQUENCE [LARGE SCALE GENOMIC DNA]</scope>
    <source>
        <strain evidence="2 3">NBRC 111222</strain>
    </source>
</reference>
<keyword evidence="1" id="KW-1133">Transmembrane helix</keyword>
<proteinExistence type="predicted"/>
<gene>
    <name evidence="2" type="ORF">Aconfl_32020</name>
</gene>
<dbReference type="RefSeq" id="WP_338225267.1">
    <property type="nucleotide sequence ID" value="NZ_BTPD01000010.1"/>
</dbReference>
<comment type="caution">
    <text evidence="2">The sequence shown here is derived from an EMBL/GenBank/DDBJ whole genome shotgun (WGS) entry which is preliminary data.</text>
</comment>
<feature type="transmembrane region" description="Helical" evidence="1">
    <location>
        <begin position="89"/>
        <end position="107"/>
    </location>
</feature>
<accession>A0ABQ6PRC2</accession>
<feature type="transmembrane region" description="Helical" evidence="1">
    <location>
        <begin position="119"/>
        <end position="136"/>
    </location>
</feature>
<evidence type="ECO:0000256" key="1">
    <source>
        <dbReference type="SAM" id="Phobius"/>
    </source>
</evidence>
<evidence type="ECO:0000313" key="2">
    <source>
        <dbReference type="EMBL" id="GMQ30559.1"/>
    </source>
</evidence>
<keyword evidence="3" id="KW-1185">Reference proteome</keyword>
<evidence type="ECO:0008006" key="4">
    <source>
        <dbReference type="Google" id="ProtNLM"/>
    </source>
</evidence>
<organism evidence="2 3">
    <name type="scientific">Algoriphagus confluentis</name>
    <dbReference type="NCBI Taxonomy" id="1697556"/>
    <lineage>
        <taxon>Bacteria</taxon>
        <taxon>Pseudomonadati</taxon>
        <taxon>Bacteroidota</taxon>
        <taxon>Cytophagia</taxon>
        <taxon>Cytophagales</taxon>
        <taxon>Cyclobacteriaceae</taxon>
        <taxon>Algoriphagus</taxon>
    </lineage>
</organism>
<dbReference type="Proteomes" id="UP001338309">
    <property type="component" value="Unassembled WGS sequence"/>
</dbReference>
<sequence length="208" mass="23812">MRTLSSTQLDRIRRKISSSQVYYTDIRAELTDHIACKIETEIKDEEEFESLLQKSLAEINPSKFQRNLLIQSHFSSLKELLGNLGNLRIMVKTVGMTLIIGSFINVFSTYTPETAEKALKTAFLITCYGGFVLGLWKNKYLSNSQVLTSANVLFFIASLSQFFLRLEWLAWTGANPKPLLFFMTACFSFILCSGYANLFRKLKKVQWT</sequence>
<feature type="transmembrane region" description="Helical" evidence="1">
    <location>
        <begin position="148"/>
        <end position="166"/>
    </location>
</feature>
<keyword evidence="1" id="KW-0812">Transmembrane</keyword>
<evidence type="ECO:0000313" key="3">
    <source>
        <dbReference type="Proteomes" id="UP001338309"/>
    </source>
</evidence>
<keyword evidence="1" id="KW-0472">Membrane</keyword>
<dbReference type="EMBL" id="BTPD01000010">
    <property type="protein sequence ID" value="GMQ30559.1"/>
    <property type="molecule type" value="Genomic_DNA"/>
</dbReference>